<dbReference type="InterPro" id="IPR035102">
    <property type="entry name" value="Phosphomevalonate_kinase"/>
</dbReference>
<feature type="domain" description="GHMP kinase C-terminal" evidence="8">
    <location>
        <begin position="233"/>
        <end position="313"/>
    </location>
</feature>
<comment type="pathway">
    <text evidence="1">Isoprenoid biosynthesis; isopentenyl diphosphate biosynthesis via mevalonate pathway; isopentenyl diphosphate from (R)-mevalonate: step 2/3.</text>
</comment>
<evidence type="ECO:0000259" key="7">
    <source>
        <dbReference type="Pfam" id="PF00288"/>
    </source>
</evidence>
<dbReference type="SUPFAM" id="SSF55060">
    <property type="entry name" value="GHMP Kinase, C-terminal domain"/>
    <property type="match status" value="1"/>
</dbReference>
<evidence type="ECO:0000256" key="3">
    <source>
        <dbReference type="ARBA" id="ARBA00022679"/>
    </source>
</evidence>
<keyword evidence="10" id="KW-1185">Reference proteome</keyword>
<accession>A0ABV9JBU3</accession>
<dbReference type="InterPro" id="IPR020568">
    <property type="entry name" value="Ribosomal_Su5_D2-typ_SF"/>
</dbReference>
<gene>
    <name evidence="9" type="ORF">ACFO26_03310</name>
</gene>
<dbReference type="InterPro" id="IPR013750">
    <property type="entry name" value="GHMP_kinase_C_dom"/>
</dbReference>
<evidence type="ECO:0000256" key="2">
    <source>
        <dbReference type="ARBA" id="ARBA00012958"/>
    </source>
</evidence>
<keyword evidence="3" id="KW-0808">Transferase</keyword>
<dbReference type="Gene3D" id="3.30.230.10">
    <property type="match status" value="1"/>
</dbReference>
<dbReference type="GO" id="GO:0016301">
    <property type="term" value="F:kinase activity"/>
    <property type="evidence" value="ECO:0007669"/>
    <property type="project" value="UniProtKB-KW"/>
</dbReference>
<organism evidence="9 10">
    <name type="scientific">Lactococcus nasutitermitis</name>
    <dbReference type="NCBI Taxonomy" id="1652957"/>
    <lineage>
        <taxon>Bacteria</taxon>
        <taxon>Bacillati</taxon>
        <taxon>Bacillota</taxon>
        <taxon>Bacilli</taxon>
        <taxon>Lactobacillales</taxon>
        <taxon>Streptococcaceae</taxon>
        <taxon>Lactococcus</taxon>
    </lineage>
</organism>
<dbReference type="PANTHER" id="PTHR31814:SF2">
    <property type="entry name" value="PHOSPHOMEVALONATE KINASE"/>
    <property type="match status" value="1"/>
</dbReference>
<dbReference type="Proteomes" id="UP001595987">
    <property type="component" value="Unassembled WGS sequence"/>
</dbReference>
<dbReference type="SUPFAM" id="SSF54211">
    <property type="entry name" value="Ribosomal protein S5 domain 2-like"/>
    <property type="match status" value="1"/>
</dbReference>
<comment type="caution">
    <text evidence="9">The sequence shown here is derived from an EMBL/GenBank/DDBJ whole genome shotgun (WGS) entry which is preliminary data.</text>
</comment>
<evidence type="ECO:0000256" key="4">
    <source>
        <dbReference type="ARBA" id="ARBA00022741"/>
    </source>
</evidence>
<evidence type="ECO:0000256" key="6">
    <source>
        <dbReference type="ARBA" id="ARBA00022840"/>
    </source>
</evidence>
<evidence type="ECO:0000313" key="10">
    <source>
        <dbReference type="Proteomes" id="UP001595987"/>
    </source>
</evidence>
<name>A0ABV9JBU3_9LACT</name>
<dbReference type="Pfam" id="PF00288">
    <property type="entry name" value="GHMP_kinases_N"/>
    <property type="match status" value="1"/>
</dbReference>
<feature type="domain" description="GHMP kinase N-terminal" evidence="7">
    <location>
        <begin position="82"/>
        <end position="170"/>
    </location>
</feature>
<dbReference type="EC" id="2.7.4.2" evidence="2"/>
<keyword evidence="4" id="KW-0547">Nucleotide-binding</keyword>
<reference evidence="10" key="1">
    <citation type="journal article" date="2019" name="Int. J. Syst. Evol. Microbiol.">
        <title>The Global Catalogue of Microorganisms (GCM) 10K type strain sequencing project: providing services to taxonomists for standard genome sequencing and annotation.</title>
        <authorList>
            <consortium name="The Broad Institute Genomics Platform"/>
            <consortium name="The Broad Institute Genome Sequencing Center for Infectious Disease"/>
            <person name="Wu L."/>
            <person name="Ma J."/>
        </authorList>
    </citation>
    <scope>NUCLEOTIDE SEQUENCE [LARGE SCALE GENOMIC DNA]</scope>
    <source>
        <strain evidence="10">CCUG 63287</strain>
    </source>
</reference>
<dbReference type="PANTHER" id="PTHR31814">
    <property type="match status" value="1"/>
</dbReference>
<keyword evidence="6" id="KW-0067">ATP-binding</keyword>
<dbReference type="InterPro" id="IPR006204">
    <property type="entry name" value="GHMP_kinase_N_dom"/>
</dbReference>
<sequence length="326" mass="35914">MSKEVTVKLPGKLFIAGEYAVTRPEHLALVTTIETDFQVHIAESQEKSTLHTNVNMQDEHFQLSELGTFQPKDEQWFLSLEVLKIILKKCGKESFSSEIALTIESDLGAGEQKKGYGSSAAVAVGVTEALNTYFSLGLTAFERYQIAGKAHFQIQGNGSLGDVAAISFGGSIFYKSGKNPIWEEAKILAVDIPWTVYVAQTGKAAKTSEKLEITLPDTFFEQSDELVIESATAIDMRDFDLFKEKLLENQLLLIQNIPEGYMTQKLALVLTLVNQHENLVGKISGAGFGENVLIFAKSEENIAELKNECEKNGIVLIKATISQEKI</sequence>
<evidence type="ECO:0000259" key="8">
    <source>
        <dbReference type="Pfam" id="PF08544"/>
    </source>
</evidence>
<proteinExistence type="predicted"/>
<dbReference type="InterPro" id="IPR036554">
    <property type="entry name" value="GHMP_kinase_C_sf"/>
</dbReference>
<keyword evidence="5 9" id="KW-0418">Kinase</keyword>
<evidence type="ECO:0000313" key="9">
    <source>
        <dbReference type="EMBL" id="MFC4651926.1"/>
    </source>
</evidence>
<dbReference type="InterPro" id="IPR014721">
    <property type="entry name" value="Ribsml_uS5_D2-typ_fold_subgr"/>
</dbReference>
<dbReference type="Gene3D" id="3.30.70.890">
    <property type="entry name" value="GHMP kinase, C-terminal domain"/>
    <property type="match status" value="1"/>
</dbReference>
<evidence type="ECO:0000256" key="1">
    <source>
        <dbReference type="ARBA" id="ARBA00005017"/>
    </source>
</evidence>
<dbReference type="RefSeq" id="WP_213533738.1">
    <property type="nucleotide sequence ID" value="NZ_BOVQ01000002.1"/>
</dbReference>
<evidence type="ECO:0000256" key="5">
    <source>
        <dbReference type="ARBA" id="ARBA00022777"/>
    </source>
</evidence>
<dbReference type="Pfam" id="PF08544">
    <property type="entry name" value="GHMP_kinases_C"/>
    <property type="match status" value="1"/>
</dbReference>
<dbReference type="EMBL" id="JBHSGD010000004">
    <property type="protein sequence ID" value="MFC4651926.1"/>
    <property type="molecule type" value="Genomic_DNA"/>
</dbReference>
<protein>
    <recommendedName>
        <fullName evidence="2">phosphomevalonate kinase</fullName>
        <ecNumber evidence="2">2.7.4.2</ecNumber>
    </recommendedName>
</protein>